<accession>A8ILD2</accession>
<dbReference type="AlphaFoldDB" id="A8ILD2"/>
<reference evidence="2 3" key="3">
    <citation type="journal article" date="2008" name="BMC Genomics">
        <title>The genome of the versatile nitrogen fixer Azorhizobium caulinodans ORS571.</title>
        <authorList>
            <person name="Lee KB."/>
            <person name="Backer P.D."/>
            <person name="Aono T."/>
            <person name="Liu CT."/>
            <person name="Suzuki S."/>
            <person name="Suzuki T."/>
            <person name="Kaneko T."/>
            <person name="Yamada M."/>
            <person name="Tabata S."/>
            <person name="Kupfer D.M."/>
            <person name="Najar F.Z."/>
            <person name="Wiley G.B."/>
            <person name="Roe B."/>
            <person name="Binnewies T.T."/>
            <person name="Ussery D.W."/>
            <person name="D'Haeze W."/>
            <person name="Herder J.D."/>
            <person name="Gevers D."/>
            <person name="Vereecke D."/>
            <person name="Holsters M."/>
            <person name="Oyaizu H."/>
        </authorList>
    </citation>
    <scope>NUCLEOTIDE SEQUENCE [LARGE SCALE GENOMIC DNA]</scope>
    <source>
        <strain evidence="3">ATCC 43989 / DSM 5975 / JCM 20966 / LMG 6465 / NBRC 14845 / NCIMB 13405 / ORS 571</strain>
    </source>
</reference>
<dbReference type="STRING" id="438753.AZC_4018"/>
<dbReference type="KEGG" id="azc:AZC_4018"/>
<sequence length="242" mass="26518">MEPPASARRPEAPAFARLARVLVLMCPDGQAGGPSRWVGRDGYTRQAGARLRDQPLDARPGSRKRKPYRSGPAHETKPRRPRFLIVKSRGGATGRSRNRRIRARNGPRCAAGRPERRRGHRLHFTSPGGRAQERKEQSMKTTLLRTAAFSLALATGAAGLASTASADDSINAVNDSMVQQRQMDYLSRHGGYVLIQDQNSMAVGGRNGTMVLPANRTYTPTNVYVVTPGYQSVPSSTYYAPY</sequence>
<reference evidence="2 3" key="1">
    <citation type="journal article" date="2007" name="Appl. Environ. Microbiol.">
        <title>Rhizobial factors required for stem nodule maturation and maintenance in Sesbania rostrata-Azorhizobium caulinodans ORS571 symbiosis.</title>
        <authorList>
            <person name="Suzuki S."/>
            <person name="Aono T."/>
            <person name="Lee KB."/>
            <person name="Suzuki T."/>
            <person name="Liu CT."/>
            <person name="Miwa H."/>
            <person name="Wakao S."/>
            <person name="Iki T."/>
            <person name="Oyaizu H."/>
        </authorList>
    </citation>
    <scope>NUCLEOTIDE SEQUENCE [LARGE SCALE GENOMIC DNA]</scope>
    <source>
        <strain evidence="3">ATCC 43989 / DSM 5975 / JCM 20966 / LMG 6465 / NBRC 14845 / NCIMB 13405 / ORS 571</strain>
    </source>
</reference>
<proteinExistence type="predicted"/>
<organism evidence="2 3">
    <name type="scientific">Azorhizobium caulinodans (strain ATCC 43989 / DSM 5975 / JCM 20966 / LMG 6465 / NBRC 14845 / NCIMB 13405 / ORS 571)</name>
    <dbReference type="NCBI Taxonomy" id="438753"/>
    <lineage>
        <taxon>Bacteria</taxon>
        <taxon>Pseudomonadati</taxon>
        <taxon>Pseudomonadota</taxon>
        <taxon>Alphaproteobacteria</taxon>
        <taxon>Hyphomicrobiales</taxon>
        <taxon>Xanthobacteraceae</taxon>
        <taxon>Azorhizobium</taxon>
    </lineage>
</organism>
<evidence type="ECO:0000256" key="1">
    <source>
        <dbReference type="SAM" id="MobiDB-lite"/>
    </source>
</evidence>
<dbReference type="EMBL" id="AP009384">
    <property type="protein sequence ID" value="BAF90016.1"/>
    <property type="molecule type" value="Genomic_DNA"/>
</dbReference>
<name>A8ILD2_AZOC5</name>
<keyword evidence="3" id="KW-1185">Reference proteome</keyword>
<evidence type="ECO:0000313" key="2">
    <source>
        <dbReference type="EMBL" id="BAF90016.1"/>
    </source>
</evidence>
<reference evidence="2 3" key="4">
    <citation type="journal article" date="2009" name="Appl. Environ. Microbiol.">
        <title>Comparative genome-wide transcriptional profiling of Azorhizobium caulinodans ORS571 grown under free-living and symbiotic conditions.</title>
        <authorList>
            <person name="Tsukada S."/>
            <person name="Aono T."/>
            <person name="Akiba N."/>
            <person name="Lee KB."/>
            <person name="Liu CT."/>
            <person name="Toyazaki H."/>
            <person name="Oyaizu H."/>
        </authorList>
    </citation>
    <scope>NUCLEOTIDE SEQUENCE [LARGE SCALE GENOMIC DNA]</scope>
    <source>
        <strain evidence="3">ATCC 43989 / DSM 5975 / JCM 20966 / LMG 6465 / NBRC 14845 / NCIMB 13405 / ORS 571</strain>
    </source>
</reference>
<reference evidence="3" key="2">
    <citation type="submission" date="2007-04" db="EMBL/GenBank/DDBJ databases">
        <title>Complete genome sequence of the nitrogen-fixing bacterium Azorhizobium caulinodans ORS571.</title>
        <authorList>
            <person name="Lee K.B."/>
            <person name="Backer P.D."/>
            <person name="Aono T."/>
            <person name="Liu C.T."/>
            <person name="Suzuki S."/>
            <person name="Suzuki T."/>
            <person name="Kaneko T."/>
            <person name="Yamada M."/>
            <person name="Tabata S."/>
            <person name="Kupfer D.M."/>
            <person name="Najar F.Z."/>
            <person name="Wiley G.B."/>
            <person name="Roe B."/>
            <person name="Binnewies T."/>
            <person name="Ussery D."/>
            <person name="Vereecke D."/>
            <person name="Gevers D."/>
            <person name="Holsters M."/>
            <person name="Oyaizu H."/>
        </authorList>
    </citation>
    <scope>NUCLEOTIDE SEQUENCE [LARGE SCALE GENOMIC DNA]</scope>
    <source>
        <strain evidence="3">ATCC 43989 / DSM 5975 / JCM 20966 / LMG 6465 / NBRC 14845 / NCIMB 13405 / ORS 571</strain>
    </source>
</reference>
<dbReference type="HOGENOM" id="CLU_1145390_0_0_5"/>
<reference evidence="2 3" key="6">
    <citation type="journal article" date="2011" name="Appl. Environ. Microbiol.">
        <title>Involvement of the azorhizobial chromosome partition gene (parA) in the onset of bacteroid differentiation during Sesbania rostrata stem nodule development.</title>
        <authorList>
            <person name="Liu CT."/>
            <person name="Lee KB."/>
            <person name="Wang YS."/>
            <person name="Peng MH."/>
            <person name="Lee KT."/>
            <person name="Suzuki S."/>
            <person name="Suzuki T."/>
            <person name="Oyaizu H."/>
        </authorList>
    </citation>
    <scope>NUCLEOTIDE SEQUENCE [LARGE SCALE GENOMIC DNA]</scope>
    <source>
        <strain evidence="3">ATCC 43989 / DSM 5975 / JCM 20966 / LMG 6465 / NBRC 14845 / NCIMB 13405 / ORS 571</strain>
    </source>
</reference>
<evidence type="ECO:0000313" key="3">
    <source>
        <dbReference type="Proteomes" id="UP000000270"/>
    </source>
</evidence>
<feature type="region of interest" description="Disordered" evidence="1">
    <location>
        <begin position="107"/>
        <end position="135"/>
    </location>
</feature>
<feature type="region of interest" description="Disordered" evidence="1">
    <location>
        <begin position="29"/>
        <end position="82"/>
    </location>
</feature>
<reference evidence="2 3" key="5">
    <citation type="journal article" date="2010" name="Appl. Environ. Microbiol.">
        <title>phrR-like gene praR of Azorhizobium caulinodans ORS571 is essential for symbiosis with Sesbania rostrata and is involved in expression of reb genes.</title>
        <authorList>
            <person name="Akiba N."/>
            <person name="Aono T."/>
            <person name="Toyazaki H."/>
            <person name="Sato S."/>
            <person name="Oyaizu H."/>
        </authorList>
    </citation>
    <scope>NUCLEOTIDE SEQUENCE [LARGE SCALE GENOMIC DNA]</scope>
    <source>
        <strain evidence="3">ATCC 43989 / DSM 5975 / JCM 20966 / LMG 6465 / NBRC 14845 / NCIMB 13405 / ORS 571</strain>
    </source>
</reference>
<protein>
    <submittedName>
        <fullName evidence="2">Uncharacterized protein</fullName>
    </submittedName>
</protein>
<dbReference type="Proteomes" id="UP000000270">
    <property type="component" value="Chromosome"/>
</dbReference>
<gene>
    <name evidence="2" type="ordered locus">AZC_4018</name>
</gene>